<dbReference type="FunFam" id="2.170.130.10:FF:000001">
    <property type="entry name" value="Catecholate siderophore TonB-dependent receptor"/>
    <property type="match status" value="1"/>
</dbReference>
<evidence type="ECO:0000256" key="14">
    <source>
        <dbReference type="PROSITE-ProRule" id="PRU01360"/>
    </source>
</evidence>
<accession>A0A1H2ECG4</accession>
<dbReference type="PANTHER" id="PTHR32552:SF68">
    <property type="entry name" value="FERRICHROME OUTER MEMBRANE TRANSPORTER_PHAGE RECEPTOR"/>
    <property type="match status" value="1"/>
</dbReference>
<dbReference type="InterPro" id="IPR000531">
    <property type="entry name" value="Beta-barrel_TonB"/>
</dbReference>
<dbReference type="InterPro" id="IPR039426">
    <property type="entry name" value="TonB-dep_rcpt-like"/>
</dbReference>
<evidence type="ECO:0000313" key="18">
    <source>
        <dbReference type="Proteomes" id="UP000182882"/>
    </source>
</evidence>
<keyword evidence="6 14" id="KW-0812">Transmembrane</keyword>
<dbReference type="KEGG" id="nur:ATY38_14440"/>
<dbReference type="Pfam" id="PF07660">
    <property type="entry name" value="STN"/>
    <property type="match status" value="1"/>
</dbReference>
<reference evidence="18" key="1">
    <citation type="submission" date="2016-10" db="EMBL/GenBank/DDBJ databases">
        <authorList>
            <person name="Varghese N."/>
            <person name="Submissions S."/>
        </authorList>
    </citation>
    <scope>NUCLEOTIDE SEQUENCE [LARGE SCALE GENOMIC DNA]</scope>
    <source>
        <strain evidence="18">Nm10</strain>
    </source>
</reference>
<dbReference type="SMART" id="SM00965">
    <property type="entry name" value="STN"/>
    <property type="match status" value="1"/>
</dbReference>
<feature type="domain" description="Secretin/TonB short N-terminal" evidence="16">
    <location>
        <begin position="61"/>
        <end position="111"/>
    </location>
</feature>
<dbReference type="GO" id="GO:0015891">
    <property type="term" value="P:siderophore transport"/>
    <property type="evidence" value="ECO:0007669"/>
    <property type="project" value="InterPro"/>
</dbReference>
<gene>
    <name evidence="17" type="ORF">SAMN05216406_11137</name>
</gene>
<dbReference type="PANTHER" id="PTHR32552">
    <property type="entry name" value="FERRICHROME IRON RECEPTOR-RELATED"/>
    <property type="match status" value="1"/>
</dbReference>
<keyword evidence="13 14" id="KW-0998">Cell outer membrane</keyword>
<dbReference type="NCBIfam" id="TIGR01783">
    <property type="entry name" value="TonB-siderophor"/>
    <property type="match status" value="1"/>
</dbReference>
<dbReference type="Pfam" id="PF00593">
    <property type="entry name" value="TonB_dep_Rec_b-barrel"/>
    <property type="match status" value="1"/>
</dbReference>
<keyword evidence="8" id="KW-0408">Iron</keyword>
<keyword evidence="18" id="KW-1185">Reference proteome</keyword>
<evidence type="ECO:0000259" key="16">
    <source>
        <dbReference type="SMART" id="SM00965"/>
    </source>
</evidence>
<dbReference type="Gene3D" id="3.55.50.30">
    <property type="match status" value="1"/>
</dbReference>
<name>A0A1H2ECG4_9PROT</name>
<protein>
    <submittedName>
        <fullName evidence="17">Iron complex outermembrane recepter protein</fullName>
    </submittedName>
</protein>
<evidence type="ECO:0000256" key="12">
    <source>
        <dbReference type="ARBA" id="ARBA00023170"/>
    </source>
</evidence>
<dbReference type="AlphaFoldDB" id="A0A1H2ECG4"/>
<dbReference type="InterPro" id="IPR037066">
    <property type="entry name" value="Plug_dom_sf"/>
</dbReference>
<keyword evidence="7" id="KW-0732">Signal</keyword>
<evidence type="ECO:0000256" key="9">
    <source>
        <dbReference type="ARBA" id="ARBA00023065"/>
    </source>
</evidence>
<evidence type="ECO:0000256" key="6">
    <source>
        <dbReference type="ARBA" id="ARBA00022692"/>
    </source>
</evidence>
<keyword evidence="12" id="KW-0675">Receptor</keyword>
<keyword evidence="11 14" id="KW-0472">Membrane</keyword>
<keyword evidence="4 14" id="KW-1134">Transmembrane beta strand</keyword>
<evidence type="ECO:0000256" key="10">
    <source>
        <dbReference type="ARBA" id="ARBA00023077"/>
    </source>
</evidence>
<dbReference type="InterPro" id="IPR010105">
    <property type="entry name" value="TonB_sidphr_rcpt"/>
</dbReference>
<dbReference type="PROSITE" id="PS52016">
    <property type="entry name" value="TONB_DEPENDENT_REC_3"/>
    <property type="match status" value="1"/>
</dbReference>
<dbReference type="InterPro" id="IPR011662">
    <property type="entry name" value="Secretin/TonB_short_N"/>
</dbReference>
<organism evidence="17 18">
    <name type="scientific">Nitrosomonas ureae</name>
    <dbReference type="NCBI Taxonomy" id="44577"/>
    <lineage>
        <taxon>Bacteria</taxon>
        <taxon>Pseudomonadati</taxon>
        <taxon>Pseudomonadota</taxon>
        <taxon>Betaproteobacteria</taxon>
        <taxon>Nitrosomonadales</taxon>
        <taxon>Nitrosomonadaceae</taxon>
        <taxon>Nitrosomonas</taxon>
    </lineage>
</organism>
<dbReference type="Proteomes" id="UP000182882">
    <property type="component" value="Unassembled WGS sequence"/>
</dbReference>
<evidence type="ECO:0000256" key="15">
    <source>
        <dbReference type="RuleBase" id="RU003357"/>
    </source>
</evidence>
<sequence length="820" mass="91168">MRTDDLRQTKPIRHMLFWLFGIVFMTHLSHVQAKQENHIFIDIPSQSLEIALQQLRDTAGISLIFNSEQIAGKKSSPTKGMMSPRQALDMLLTGTDLTYKEDNGNIWLISSLVEDNSDEKVQSVILPELLIKQVRETSYITEQSSTATRIPAPIKDVPRSIGVVTRNVIEDQKAFRIDEAIRNVSGTFMSSTQGGRAGDFMIRGFRSDLNVFKNGFREDSTYGARASRDTANIESIEVVKGPPSYLYGRSDPGGVINQTTKAPLGHRYFSGEMIFGSYGLYRPTIDIGGPLNQSGSITSRLNAVYESADSYRQGVHSERFFIAPTIGWALSEKTSLRLEGEYLRDKSPIDRGIVAVGNGPAPIPIGTFLGDPRRRGEIEHGKTMLTLLHQFNDTFTWRSALRNAVTSERYSSLESNILDETTGILGLARYEIPQSLQSHYMQNELHAAFSTGSIKHKALLGIELGREFQRGKTSGDFGELGSFIDIFNPSNRQFNDGPLTTFNNQKQTNNALGLYFGDQISILPNLHMHAGGRFDVFEQNIVNRPNAFLTEGSKDKQTDRAFSPSIGMTYQPWKPMAVFANYTRSFAPQSGGARSVDGKLFRPETGEAYEGGIKLHTPDDQLRLTFTAFEIIKKNVLTSDVSQGPGSGFSMATGEQRSRGFEVDVAGQILPGLEIIGSYAYIDARITEDNTFVEGSRLPNVPKHQASLWTTYTINQGMLKGFGVSAGFLVFGQRNGIFLCQDPEGSFCQQPFSLPGYTRVDAAVYYRNQAHILNKRTNFIASVNIRNLLDERYFTGAQNFREIIYTGAPITVIGSLKLEY</sequence>
<evidence type="ECO:0000256" key="5">
    <source>
        <dbReference type="ARBA" id="ARBA00022496"/>
    </source>
</evidence>
<evidence type="ECO:0000256" key="13">
    <source>
        <dbReference type="ARBA" id="ARBA00023237"/>
    </source>
</evidence>
<dbReference type="Gene3D" id="2.170.130.10">
    <property type="entry name" value="TonB-dependent receptor, plug domain"/>
    <property type="match status" value="1"/>
</dbReference>
<dbReference type="Pfam" id="PF07715">
    <property type="entry name" value="Plug"/>
    <property type="match status" value="1"/>
</dbReference>
<keyword evidence="5" id="KW-0410">Iron transport</keyword>
<evidence type="ECO:0000313" key="17">
    <source>
        <dbReference type="EMBL" id="SDT92780.1"/>
    </source>
</evidence>
<comment type="similarity">
    <text evidence="2 14 15">Belongs to the TonB-dependent receptor family.</text>
</comment>
<evidence type="ECO:0000256" key="8">
    <source>
        <dbReference type="ARBA" id="ARBA00023004"/>
    </source>
</evidence>
<evidence type="ECO:0000256" key="11">
    <source>
        <dbReference type="ARBA" id="ARBA00023136"/>
    </source>
</evidence>
<evidence type="ECO:0000256" key="7">
    <source>
        <dbReference type="ARBA" id="ARBA00022729"/>
    </source>
</evidence>
<evidence type="ECO:0000256" key="2">
    <source>
        <dbReference type="ARBA" id="ARBA00009810"/>
    </source>
</evidence>
<dbReference type="GO" id="GO:0038023">
    <property type="term" value="F:signaling receptor activity"/>
    <property type="evidence" value="ECO:0007669"/>
    <property type="project" value="InterPro"/>
</dbReference>
<keyword evidence="10 15" id="KW-0798">TonB box</keyword>
<dbReference type="Gene3D" id="2.40.170.20">
    <property type="entry name" value="TonB-dependent receptor, beta-barrel domain"/>
    <property type="match status" value="1"/>
</dbReference>
<evidence type="ECO:0000256" key="1">
    <source>
        <dbReference type="ARBA" id="ARBA00004571"/>
    </source>
</evidence>
<dbReference type="FunFam" id="2.40.170.20:FF:000005">
    <property type="entry name" value="TonB-dependent siderophore receptor"/>
    <property type="match status" value="1"/>
</dbReference>
<proteinExistence type="inferred from homology"/>
<dbReference type="CDD" id="cd01347">
    <property type="entry name" value="ligand_gated_channel"/>
    <property type="match status" value="1"/>
</dbReference>
<dbReference type="GO" id="GO:0015344">
    <property type="term" value="F:siderophore uptake transmembrane transporter activity"/>
    <property type="evidence" value="ECO:0007669"/>
    <property type="project" value="TreeGrafter"/>
</dbReference>
<evidence type="ECO:0000256" key="4">
    <source>
        <dbReference type="ARBA" id="ARBA00022452"/>
    </source>
</evidence>
<dbReference type="InterPro" id="IPR012910">
    <property type="entry name" value="Plug_dom"/>
</dbReference>
<dbReference type="InterPro" id="IPR036942">
    <property type="entry name" value="Beta-barrel_TonB_sf"/>
</dbReference>
<dbReference type="EMBL" id="FNLN01000011">
    <property type="protein sequence ID" value="SDT92780.1"/>
    <property type="molecule type" value="Genomic_DNA"/>
</dbReference>
<dbReference type="SUPFAM" id="SSF56935">
    <property type="entry name" value="Porins"/>
    <property type="match status" value="1"/>
</dbReference>
<dbReference type="GO" id="GO:0009279">
    <property type="term" value="C:cell outer membrane"/>
    <property type="evidence" value="ECO:0007669"/>
    <property type="project" value="UniProtKB-SubCell"/>
</dbReference>
<comment type="subcellular location">
    <subcellularLocation>
        <location evidence="1 14">Cell outer membrane</location>
        <topology evidence="1 14">Multi-pass membrane protein</topology>
    </subcellularLocation>
</comment>
<keyword evidence="9" id="KW-0406">Ion transport</keyword>
<keyword evidence="3 14" id="KW-0813">Transport</keyword>
<dbReference type="RefSeq" id="WP_062559908.1">
    <property type="nucleotide sequence ID" value="NZ_CP013341.1"/>
</dbReference>
<evidence type="ECO:0000256" key="3">
    <source>
        <dbReference type="ARBA" id="ARBA00022448"/>
    </source>
</evidence>